<dbReference type="EMBL" id="JAFJMO010000001">
    <property type="protein sequence ID" value="KAJ8287587.1"/>
    <property type="molecule type" value="Genomic_DNA"/>
</dbReference>
<gene>
    <name evidence="2" type="ORF">COCON_G00002460</name>
</gene>
<feature type="compositionally biased region" description="Basic and acidic residues" evidence="1">
    <location>
        <begin position="111"/>
        <end position="121"/>
    </location>
</feature>
<name>A0A9Q1E0X1_CONCO</name>
<reference evidence="2" key="1">
    <citation type="journal article" date="2023" name="Science">
        <title>Genome structures resolve the early diversification of teleost fishes.</title>
        <authorList>
            <person name="Parey E."/>
            <person name="Louis A."/>
            <person name="Montfort J."/>
            <person name="Bouchez O."/>
            <person name="Roques C."/>
            <person name="Iampietro C."/>
            <person name="Lluch J."/>
            <person name="Castinel A."/>
            <person name="Donnadieu C."/>
            <person name="Desvignes T."/>
            <person name="Floi Bucao C."/>
            <person name="Jouanno E."/>
            <person name="Wen M."/>
            <person name="Mejri S."/>
            <person name="Dirks R."/>
            <person name="Jansen H."/>
            <person name="Henkel C."/>
            <person name="Chen W.J."/>
            <person name="Zahm M."/>
            <person name="Cabau C."/>
            <person name="Klopp C."/>
            <person name="Thompson A.W."/>
            <person name="Robinson-Rechavi M."/>
            <person name="Braasch I."/>
            <person name="Lecointre G."/>
            <person name="Bobe J."/>
            <person name="Postlethwait J.H."/>
            <person name="Berthelot C."/>
            <person name="Roest Crollius H."/>
            <person name="Guiguen Y."/>
        </authorList>
    </citation>
    <scope>NUCLEOTIDE SEQUENCE</scope>
    <source>
        <strain evidence="2">Concon-B</strain>
    </source>
</reference>
<comment type="caution">
    <text evidence="2">The sequence shown here is derived from an EMBL/GenBank/DDBJ whole genome shotgun (WGS) entry which is preliminary data.</text>
</comment>
<protein>
    <submittedName>
        <fullName evidence="2">Uncharacterized protein</fullName>
    </submittedName>
</protein>
<keyword evidence="3" id="KW-1185">Reference proteome</keyword>
<organism evidence="2 3">
    <name type="scientific">Conger conger</name>
    <name type="common">Conger eel</name>
    <name type="synonym">Muraena conger</name>
    <dbReference type="NCBI Taxonomy" id="82655"/>
    <lineage>
        <taxon>Eukaryota</taxon>
        <taxon>Metazoa</taxon>
        <taxon>Chordata</taxon>
        <taxon>Craniata</taxon>
        <taxon>Vertebrata</taxon>
        <taxon>Euteleostomi</taxon>
        <taxon>Actinopterygii</taxon>
        <taxon>Neopterygii</taxon>
        <taxon>Teleostei</taxon>
        <taxon>Anguilliformes</taxon>
        <taxon>Congridae</taxon>
        <taxon>Conger</taxon>
    </lineage>
</organism>
<dbReference type="AlphaFoldDB" id="A0A9Q1E0X1"/>
<evidence type="ECO:0000313" key="2">
    <source>
        <dbReference type="EMBL" id="KAJ8287587.1"/>
    </source>
</evidence>
<evidence type="ECO:0000256" key="1">
    <source>
        <dbReference type="SAM" id="MobiDB-lite"/>
    </source>
</evidence>
<feature type="region of interest" description="Disordered" evidence="1">
    <location>
        <begin position="90"/>
        <end position="138"/>
    </location>
</feature>
<sequence length="220" mass="24662">MLMCSCEKVDFNITSPTVARLVFEAEQDNRNGGNSSNGSIEALLRTDSPRTGVHALGPGATVCVIEIDNRRTASLQEVYVTPRFPPANSEDLVLSPPAELTRFPGPNEPRCWGREREDTFPSRKLKRTSPPAPHGRGTVGWHPSLWELALSDTHRPNGEPFPSSERAKCDTASLLNAAWKDGRWEKRTIDDKKWERRFRRLWPSPAALAGELKAEPVYLY</sequence>
<dbReference type="Proteomes" id="UP001152803">
    <property type="component" value="Unassembled WGS sequence"/>
</dbReference>
<proteinExistence type="predicted"/>
<accession>A0A9Q1E0X1</accession>
<evidence type="ECO:0000313" key="3">
    <source>
        <dbReference type="Proteomes" id="UP001152803"/>
    </source>
</evidence>